<keyword evidence="5" id="KW-1185">Reference proteome</keyword>
<comment type="similarity">
    <text evidence="1">Belongs to the EamA transporter family.</text>
</comment>
<feature type="domain" description="EamA" evidence="3">
    <location>
        <begin position="2"/>
        <end position="131"/>
    </location>
</feature>
<dbReference type="RefSeq" id="WP_143914102.1">
    <property type="nucleotide sequence ID" value="NZ_VLNT01000012.1"/>
</dbReference>
<feature type="transmembrane region" description="Helical" evidence="2">
    <location>
        <begin position="227"/>
        <end position="247"/>
    </location>
</feature>
<feature type="transmembrane region" description="Helical" evidence="2">
    <location>
        <begin position="143"/>
        <end position="165"/>
    </location>
</feature>
<evidence type="ECO:0000259" key="3">
    <source>
        <dbReference type="Pfam" id="PF00892"/>
    </source>
</evidence>
<dbReference type="AlphaFoldDB" id="A0A554RX77"/>
<feature type="transmembrane region" description="Helical" evidence="2">
    <location>
        <begin position="204"/>
        <end position="221"/>
    </location>
</feature>
<dbReference type="InterPro" id="IPR000620">
    <property type="entry name" value="EamA_dom"/>
</dbReference>
<evidence type="ECO:0000313" key="5">
    <source>
        <dbReference type="Proteomes" id="UP000316988"/>
    </source>
</evidence>
<dbReference type="GO" id="GO:0016020">
    <property type="term" value="C:membrane"/>
    <property type="evidence" value="ECO:0007669"/>
    <property type="project" value="InterPro"/>
</dbReference>
<keyword evidence="2" id="KW-0472">Membrane</keyword>
<feature type="transmembrane region" description="Helical" evidence="2">
    <location>
        <begin position="30"/>
        <end position="52"/>
    </location>
</feature>
<feature type="transmembrane region" description="Helical" evidence="2">
    <location>
        <begin position="254"/>
        <end position="274"/>
    </location>
</feature>
<dbReference type="InterPro" id="IPR037185">
    <property type="entry name" value="EmrE-like"/>
</dbReference>
<dbReference type="SUPFAM" id="SSF103481">
    <property type="entry name" value="Multidrug resistance efflux transporter EmrE"/>
    <property type="match status" value="2"/>
</dbReference>
<dbReference type="Pfam" id="PF00892">
    <property type="entry name" value="EamA"/>
    <property type="match status" value="2"/>
</dbReference>
<evidence type="ECO:0000313" key="4">
    <source>
        <dbReference type="EMBL" id="TSD58697.1"/>
    </source>
</evidence>
<feature type="transmembrane region" description="Helical" evidence="2">
    <location>
        <begin position="171"/>
        <end position="192"/>
    </location>
</feature>
<evidence type="ECO:0000256" key="1">
    <source>
        <dbReference type="ARBA" id="ARBA00007362"/>
    </source>
</evidence>
<name>A0A554RX77_9ACTN</name>
<keyword evidence="2" id="KW-1133">Transmembrane helix</keyword>
<protein>
    <submittedName>
        <fullName evidence="4">DMT family transporter</fullName>
    </submittedName>
</protein>
<dbReference type="Proteomes" id="UP000316988">
    <property type="component" value="Unassembled WGS sequence"/>
</dbReference>
<keyword evidence="2" id="KW-0812">Transmembrane</keyword>
<comment type="caution">
    <text evidence="4">The sequence shown here is derived from an EMBL/GenBank/DDBJ whole genome shotgun (WGS) entry which is preliminary data.</text>
</comment>
<evidence type="ECO:0000256" key="2">
    <source>
        <dbReference type="SAM" id="Phobius"/>
    </source>
</evidence>
<dbReference type="EMBL" id="VLNT01000012">
    <property type="protein sequence ID" value="TSD58697.1"/>
    <property type="molecule type" value="Genomic_DNA"/>
</dbReference>
<proteinExistence type="inferred from homology"/>
<feature type="domain" description="EamA" evidence="3">
    <location>
        <begin position="144"/>
        <end position="273"/>
    </location>
</feature>
<feature type="transmembrane region" description="Helical" evidence="2">
    <location>
        <begin position="88"/>
        <end position="108"/>
    </location>
</feature>
<accession>A0A554RX77</accession>
<organism evidence="4 5">
    <name type="scientific">Aeromicrobium piscarium</name>
    <dbReference type="NCBI Taxonomy" id="2590901"/>
    <lineage>
        <taxon>Bacteria</taxon>
        <taxon>Bacillati</taxon>
        <taxon>Actinomycetota</taxon>
        <taxon>Actinomycetes</taxon>
        <taxon>Propionibacteriales</taxon>
        <taxon>Nocardioidaceae</taxon>
        <taxon>Aeromicrobium</taxon>
    </lineage>
</organism>
<feature type="transmembrane region" description="Helical" evidence="2">
    <location>
        <begin position="114"/>
        <end position="131"/>
    </location>
</feature>
<reference evidence="4 5" key="1">
    <citation type="submission" date="2019-07" db="EMBL/GenBank/DDBJ databases">
        <authorList>
            <person name="Zhao L.H."/>
        </authorList>
    </citation>
    <scope>NUCLEOTIDE SEQUENCE [LARGE SCALE GENOMIC DNA]</scope>
    <source>
        <strain evidence="4 5">Co35</strain>
    </source>
</reference>
<gene>
    <name evidence="4" type="ORF">FNM00_13645</name>
</gene>
<sequence length="275" mass="27777">MAIVLSLLSALAYGVSDFVGGTTSKRASPWQVAILAQCVSLVLMLGVAATVGGRLTGHDIAMAVIAGLGNGLGAVFLYRGLAGGRMSVVAPISAVGTALIPVVMGLGLGDRPGLVAGAGILCAFPAIAMISRPPADDPSHRGGGVLDAVLAGVGFGTLFTALAHVGDGTGLWHFPVIYVTSLILLVTTAVTFRQPWRPNRASRPALAMGVLSVIAGVTFFLSTRYGLLSVVAVVSSLYPAATVLLAASLLRERIAAWQGIGLILATLAVSLVALG</sequence>
<dbReference type="OrthoDB" id="68076at2"/>